<reference evidence="7 8" key="1">
    <citation type="submission" date="2019-10" db="EMBL/GenBank/DDBJ databases">
        <title>Glycomyces albidus sp. nov., a novel actinomycete isolated from rhizosphere soil of wheat (Triticum aestivum L.).</title>
        <authorList>
            <person name="Qian L."/>
        </authorList>
    </citation>
    <scope>NUCLEOTIDE SEQUENCE [LARGE SCALE GENOMIC DNA]</scope>
    <source>
        <strain evidence="7 8">NEAU-7082</strain>
    </source>
</reference>
<organism evidence="7 8">
    <name type="scientific">Glycomyces albidus</name>
    <dbReference type="NCBI Taxonomy" id="2656774"/>
    <lineage>
        <taxon>Bacteria</taxon>
        <taxon>Bacillati</taxon>
        <taxon>Actinomycetota</taxon>
        <taxon>Actinomycetes</taxon>
        <taxon>Glycomycetales</taxon>
        <taxon>Glycomycetaceae</taxon>
        <taxon>Glycomyces</taxon>
    </lineage>
</organism>
<dbReference type="InterPro" id="IPR043504">
    <property type="entry name" value="Peptidase_S1_PA_chymotrypsin"/>
</dbReference>
<keyword evidence="5 6" id="KW-0720">Serine protease</keyword>
<proteinExistence type="inferred from homology"/>
<evidence type="ECO:0000256" key="3">
    <source>
        <dbReference type="ARBA" id="ARBA00022729"/>
    </source>
</evidence>
<evidence type="ECO:0000313" key="7">
    <source>
        <dbReference type="EMBL" id="MQM26001.1"/>
    </source>
</evidence>
<dbReference type="EC" id="3.4.21.-" evidence="6"/>
<name>A0A6L5G8R7_9ACTN</name>
<dbReference type="SUPFAM" id="SSF50494">
    <property type="entry name" value="Trypsin-like serine proteases"/>
    <property type="match status" value="1"/>
</dbReference>
<dbReference type="InterPro" id="IPR008256">
    <property type="entry name" value="Peptidase_S1B"/>
</dbReference>
<evidence type="ECO:0000256" key="6">
    <source>
        <dbReference type="RuleBase" id="RU004296"/>
    </source>
</evidence>
<keyword evidence="3 6" id="KW-0732">Signal</keyword>
<gene>
    <name evidence="7" type="ORF">GFD30_10525</name>
</gene>
<evidence type="ECO:0000313" key="8">
    <source>
        <dbReference type="Proteomes" id="UP000477750"/>
    </source>
</evidence>
<evidence type="ECO:0000256" key="5">
    <source>
        <dbReference type="ARBA" id="ARBA00022825"/>
    </source>
</evidence>
<evidence type="ECO:0000256" key="1">
    <source>
        <dbReference type="ARBA" id="ARBA00008764"/>
    </source>
</evidence>
<dbReference type="PANTHER" id="PTHR36234">
    <property type="entry name" value="LYSYL ENDOPEPTIDASE"/>
    <property type="match status" value="1"/>
</dbReference>
<dbReference type="RefSeq" id="WP_153025158.1">
    <property type="nucleotide sequence ID" value="NZ_WIAO01000010.1"/>
</dbReference>
<dbReference type="InterPro" id="IPR009003">
    <property type="entry name" value="Peptidase_S1_PA"/>
</dbReference>
<evidence type="ECO:0000256" key="4">
    <source>
        <dbReference type="ARBA" id="ARBA00022801"/>
    </source>
</evidence>
<protein>
    <recommendedName>
        <fullName evidence="6">Serine protease</fullName>
        <ecNumber evidence="6">3.4.21.-</ecNumber>
    </recommendedName>
</protein>
<dbReference type="Proteomes" id="UP000477750">
    <property type="component" value="Unassembled WGS sequence"/>
</dbReference>
<dbReference type="PANTHER" id="PTHR36234:SF5">
    <property type="entry name" value="LYSYL ENDOPEPTIDASE"/>
    <property type="match status" value="1"/>
</dbReference>
<dbReference type="Gene3D" id="2.40.10.10">
    <property type="entry name" value="Trypsin-like serine proteases"/>
    <property type="match status" value="2"/>
</dbReference>
<dbReference type="AlphaFoldDB" id="A0A6L5G8R7"/>
<evidence type="ECO:0000256" key="2">
    <source>
        <dbReference type="ARBA" id="ARBA00022670"/>
    </source>
</evidence>
<feature type="chain" id="PRO_5027143777" description="Serine protease" evidence="6">
    <location>
        <begin position="21"/>
        <end position="372"/>
    </location>
</feature>
<dbReference type="PRINTS" id="PR00839">
    <property type="entry name" value="V8PROTEASE"/>
</dbReference>
<dbReference type="GO" id="GO:0008236">
    <property type="term" value="F:serine-type peptidase activity"/>
    <property type="evidence" value="ECO:0007669"/>
    <property type="project" value="UniProtKB-KW"/>
</dbReference>
<dbReference type="EMBL" id="WIAO01000010">
    <property type="protein sequence ID" value="MQM26001.1"/>
    <property type="molecule type" value="Genomic_DNA"/>
</dbReference>
<accession>A0A6L5G8R7</accession>
<dbReference type="GO" id="GO:0006508">
    <property type="term" value="P:proteolysis"/>
    <property type="evidence" value="ECO:0007669"/>
    <property type="project" value="UniProtKB-KW"/>
</dbReference>
<keyword evidence="8" id="KW-1185">Reference proteome</keyword>
<sequence length="372" mass="39283">MALAAGAVAAAALTVAPAAAAEAPQYRADQIAQLEPADVPLEPGAPHAVVHADAAFIKARFDGVALGERDRITVSSPDGAESYEYGPADITEGALRTLSIDGAAAEVVLHDADDGVTAAARLAGYARGLNEAELASRPTGGPESVCGKNDSLHAVCYRESDPVAWDASRSVARLIIDDESYCTAWIAGANRIMTNQHCIANGQEVRATEVQFGYECYECTGGQARTPLKLRGHEVLASDATYDFTLFTVDDPEAIAHLPHLPIDTRHAEVREKVFIPGHPGGKPMRISSLSDEGRPWTADHCQILDNRADGNGPRTDLSYYCDTAGGSSGSPVISRETGAVVGLHHLGGCPNSAARMDLIHPLIAPYLEWNV</sequence>
<comment type="caution">
    <text evidence="7">The sequence shown here is derived from an EMBL/GenBank/DDBJ whole genome shotgun (WGS) entry which is preliminary data.</text>
</comment>
<keyword evidence="2 6" id="KW-0645">Protease</keyword>
<dbReference type="Pfam" id="PF13365">
    <property type="entry name" value="Trypsin_2"/>
    <property type="match status" value="1"/>
</dbReference>
<comment type="similarity">
    <text evidence="1 6">Belongs to the peptidase S1B family.</text>
</comment>
<feature type="signal peptide" evidence="6">
    <location>
        <begin position="1"/>
        <end position="20"/>
    </location>
</feature>
<keyword evidence="4 6" id="KW-0378">Hydrolase</keyword>